<evidence type="ECO:0000256" key="2">
    <source>
        <dbReference type="SAM" id="MobiDB-lite"/>
    </source>
</evidence>
<dbReference type="SMART" id="SM00079">
    <property type="entry name" value="PBPe"/>
    <property type="match status" value="1"/>
</dbReference>
<gene>
    <name evidence="6" type="primary">glnH</name>
    <name evidence="6" type="ORF">GCM10011391_14910</name>
</gene>
<dbReference type="SMART" id="SM00062">
    <property type="entry name" value="PBPb"/>
    <property type="match status" value="1"/>
</dbReference>
<dbReference type="AlphaFoldDB" id="A0A8J2VS04"/>
<feature type="domain" description="Solute-binding protein family 3/N-terminal" evidence="4">
    <location>
        <begin position="46"/>
        <end position="265"/>
    </location>
</feature>
<organism evidence="6 7">
    <name type="scientific">Pullulanibacillus camelliae</name>
    <dbReference type="NCBI Taxonomy" id="1707096"/>
    <lineage>
        <taxon>Bacteria</taxon>
        <taxon>Bacillati</taxon>
        <taxon>Bacillota</taxon>
        <taxon>Bacilli</taxon>
        <taxon>Bacillales</taxon>
        <taxon>Sporolactobacillaceae</taxon>
        <taxon>Pullulanibacillus</taxon>
    </lineage>
</organism>
<accession>A0A8J2VS04</accession>
<protein>
    <submittedName>
        <fullName evidence="6">Amino acid ABC transporter substrate-binding protein</fullName>
    </submittedName>
</protein>
<feature type="domain" description="Ionotropic glutamate receptor C-terminal" evidence="5">
    <location>
        <begin position="46"/>
        <end position="264"/>
    </location>
</feature>
<dbReference type="GO" id="GO:0015276">
    <property type="term" value="F:ligand-gated monoatomic ion channel activity"/>
    <property type="evidence" value="ECO:0007669"/>
    <property type="project" value="InterPro"/>
</dbReference>
<sequence>MKKKGLLLLVVVLAFGMILAACGSSKDQGSSSTSSSGSSGSKDSKTIIVGADTTFPPFESEVAGKVSGFDIDMIKDIAKKEGYKVQLKTMSFDGIIPALQSGQIDVAVAGITIKTSRMKNVDFSDAYYKSGLSVLVKKDSKFKSVNDLKGHLVATKKATSSVDYLKDHGFKDSDIKQFKDINDAYQALENGGAEAVVFDNPVNIDFTNKKDNVKIIGGLLTGEYYGIAVSKKKSDELLDKINDGLAGLKDDGTYKKLFSKYLGGDMNGYVKEVKKPEDVAVED</sequence>
<dbReference type="EMBL" id="BMIR01000005">
    <property type="protein sequence ID" value="GGE37042.1"/>
    <property type="molecule type" value="Genomic_DNA"/>
</dbReference>
<keyword evidence="1 3" id="KW-0732">Signal</keyword>
<proteinExistence type="predicted"/>
<dbReference type="InterPro" id="IPR001638">
    <property type="entry name" value="Solute-binding_3/MltF_N"/>
</dbReference>
<dbReference type="PANTHER" id="PTHR35936:SF38">
    <property type="entry name" value="GLUTAMINE-BINDING PERIPLASMIC PROTEIN"/>
    <property type="match status" value="1"/>
</dbReference>
<evidence type="ECO:0000313" key="7">
    <source>
        <dbReference type="Proteomes" id="UP000628775"/>
    </source>
</evidence>
<dbReference type="SUPFAM" id="SSF53850">
    <property type="entry name" value="Periplasmic binding protein-like II"/>
    <property type="match status" value="1"/>
</dbReference>
<evidence type="ECO:0000256" key="3">
    <source>
        <dbReference type="SAM" id="SignalP"/>
    </source>
</evidence>
<name>A0A8J2VS04_9BACL</name>
<dbReference type="Gene3D" id="3.40.190.10">
    <property type="entry name" value="Periplasmic binding protein-like II"/>
    <property type="match status" value="2"/>
</dbReference>
<dbReference type="PANTHER" id="PTHR35936">
    <property type="entry name" value="MEMBRANE-BOUND LYTIC MUREIN TRANSGLYCOSYLASE F"/>
    <property type="match status" value="1"/>
</dbReference>
<dbReference type="InterPro" id="IPR001320">
    <property type="entry name" value="Iontro_rcpt_C"/>
</dbReference>
<dbReference type="PROSITE" id="PS51257">
    <property type="entry name" value="PROKAR_LIPOPROTEIN"/>
    <property type="match status" value="1"/>
</dbReference>
<evidence type="ECO:0000259" key="4">
    <source>
        <dbReference type="SMART" id="SM00062"/>
    </source>
</evidence>
<feature type="region of interest" description="Disordered" evidence="2">
    <location>
        <begin position="23"/>
        <end position="44"/>
    </location>
</feature>
<dbReference type="RefSeq" id="WP_188691503.1">
    <property type="nucleotide sequence ID" value="NZ_BMIR01000005.1"/>
</dbReference>
<keyword evidence="7" id="KW-1185">Reference proteome</keyword>
<evidence type="ECO:0000313" key="6">
    <source>
        <dbReference type="EMBL" id="GGE37042.1"/>
    </source>
</evidence>
<dbReference type="Proteomes" id="UP000628775">
    <property type="component" value="Unassembled WGS sequence"/>
</dbReference>
<feature type="compositionally biased region" description="Low complexity" evidence="2">
    <location>
        <begin position="23"/>
        <end position="41"/>
    </location>
</feature>
<dbReference type="Pfam" id="PF00497">
    <property type="entry name" value="SBP_bac_3"/>
    <property type="match status" value="1"/>
</dbReference>
<dbReference type="CDD" id="cd13624">
    <property type="entry name" value="PBP2_Arg_Lys_His"/>
    <property type="match status" value="1"/>
</dbReference>
<reference evidence="6" key="1">
    <citation type="journal article" date="2014" name="Int. J. Syst. Evol. Microbiol.">
        <title>Complete genome sequence of Corynebacterium casei LMG S-19264T (=DSM 44701T), isolated from a smear-ripened cheese.</title>
        <authorList>
            <consortium name="US DOE Joint Genome Institute (JGI-PGF)"/>
            <person name="Walter F."/>
            <person name="Albersmeier A."/>
            <person name="Kalinowski J."/>
            <person name="Ruckert C."/>
        </authorList>
    </citation>
    <scope>NUCLEOTIDE SEQUENCE</scope>
    <source>
        <strain evidence="6">CGMCC 1.15371</strain>
    </source>
</reference>
<feature type="signal peptide" evidence="3">
    <location>
        <begin position="1"/>
        <end position="20"/>
    </location>
</feature>
<evidence type="ECO:0000259" key="5">
    <source>
        <dbReference type="SMART" id="SM00079"/>
    </source>
</evidence>
<reference evidence="6" key="2">
    <citation type="submission" date="2020-09" db="EMBL/GenBank/DDBJ databases">
        <authorList>
            <person name="Sun Q."/>
            <person name="Zhou Y."/>
        </authorList>
    </citation>
    <scope>NUCLEOTIDE SEQUENCE</scope>
    <source>
        <strain evidence="6">CGMCC 1.15371</strain>
    </source>
</reference>
<comment type="caution">
    <text evidence="6">The sequence shown here is derived from an EMBL/GenBank/DDBJ whole genome shotgun (WGS) entry which is preliminary data.</text>
</comment>
<dbReference type="GO" id="GO:0016020">
    <property type="term" value="C:membrane"/>
    <property type="evidence" value="ECO:0007669"/>
    <property type="project" value="InterPro"/>
</dbReference>
<evidence type="ECO:0000256" key="1">
    <source>
        <dbReference type="ARBA" id="ARBA00022729"/>
    </source>
</evidence>
<feature type="chain" id="PRO_5039262533" evidence="3">
    <location>
        <begin position="21"/>
        <end position="283"/>
    </location>
</feature>